<dbReference type="AlphaFoldDB" id="A0A0D8I9L4"/>
<dbReference type="GO" id="GO:0045892">
    <property type="term" value="P:negative regulation of DNA-templated transcription"/>
    <property type="evidence" value="ECO:0007669"/>
    <property type="project" value="InterPro"/>
</dbReference>
<dbReference type="GO" id="GO:0046685">
    <property type="term" value="P:response to arsenic-containing substance"/>
    <property type="evidence" value="ECO:0007669"/>
    <property type="project" value="InterPro"/>
</dbReference>
<evidence type="ECO:0000313" key="1">
    <source>
        <dbReference type="EMBL" id="AKL95714.1"/>
    </source>
</evidence>
<gene>
    <name evidence="1" type="primary">arsD</name>
    <name evidence="1" type="ORF">CACET_c22680</name>
</gene>
<dbReference type="Proteomes" id="UP000035704">
    <property type="component" value="Chromosome"/>
</dbReference>
<dbReference type="KEGG" id="cace:CACET_c22680"/>
<dbReference type="STRING" id="84022.CACET_c22680"/>
<dbReference type="PATRIC" id="fig|84022.5.peg.438"/>
<dbReference type="Gene3D" id="3.40.30.10">
    <property type="entry name" value="Glutaredoxin"/>
    <property type="match status" value="1"/>
</dbReference>
<dbReference type="Pfam" id="PF06953">
    <property type="entry name" value="ArsD"/>
    <property type="match status" value="1"/>
</dbReference>
<dbReference type="NCBIfam" id="NF033727">
    <property type="entry name" value="chaperon_ArsD"/>
    <property type="match status" value="1"/>
</dbReference>
<organism evidence="1 2">
    <name type="scientific">Clostridium aceticum</name>
    <dbReference type="NCBI Taxonomy" id="84022"/>
    <lineage>
        <taxon>Bacteria</taxon>
        <taxon>Bacillati</taxon>
        <taxon>Bacillota</taxon>
        <taxon>Clostridia</taxon>
        <taxon>Eubacteriales</taxon>
        <taxon>Clostridiaceae</taxon>
        <taxon>Clostridium</taxon>
    </lineage>
</organism>
<dbReference type="GO" id="GO:0003677">
    <property type="term" value="F:DNA binding"/>
    <property type="evidence" value="ECO:0007669"/>
    <property type="project" value="InterPro"/>
</dbReference>
<proteinExistence type="predicted"/>
<accession>A0A0D8I9L4</accession>
<reference evidence="1 2" key="1">
    <citation type="submission" date="2014-10" db="EMBL/GenBank/DDBJ databases">
        <title>Genome sequence of Clostridium aceticum DSM 1496.</title>
        <authorList>
            <person name="Poehlein A."/>
            <person name="Schiel-Bengelsdorf B."/>
            <person name="Gottschalk G."/>
            <person name="Duerre P."/>
            <person name="Daniel R."/>
        </authorList>
    </citation>
    <scope>NUCLEOTIDE SEQUENCE [LARGE SCALE GENOMIC DNA]</scope>
    <source>
        <strain evidence="1 2">DSM 1496</strain>
    </source>
</reference>
<dbReference type="RefSeq" id="WP_044824991.1">
    <property type="nucleotide sequence ID" value="NZ_CP009687.1"/>
</dbReference>
<dbReference type="OrthoDB" id="9801358at2"/>
<sequence length="99" mass="11298">MKIEIYDPPMCCPTGICGPSVDETLVKTKENLELLKKKYPEAIVERYMISQQPSKFKENEAVFQLIKEKGRDVLPITTVNGIIIKSSQYPTLEEIESHL</sequence>
<keyword evidence="2" id="KW-1185">Reference proteome</keyword>
<name>A0A0D8I9L4_9CLOT</name>
<protein>
    <submittedName>
        <fullName evidence="1">Arsenical resistance operon trans-acting repressor ArsD</fullName>
    </submittedName>
</protein>
<dbReference type="EMBL" id="CP009687">
    <property type="protein sequence ID" value="AKL95714.1"/>
    <property type="molecule type" value="Genomic_DNA"/>
</dbReference>
<evidence type="ECO:0000313" key="2">
    <source>
        <dbReference type="Proteomes" id="UP000035704"/>
    </source>
</evidence>
<dbReference type="InterPro" id="IPR010712">
    <property type="entry name" value="Arsenical-R_ArsD"/>
</dbReference>